<reference evidence="3" key="1">
    <citation type="submission" date="2025-08" db="UniProtKB">
        <authorList>
            <consortium name="RefSeq"/>
        </authorList>
    </citation>
    <scope>IDENTIFICATION</scope>
    <source>
        <tissue evidence="3">Testes</tissue>
    </source>
</reference>
<evidence type="ECO:0000259" key="1">
    <source>
        <dbReference type="Pfam" id="PF00248"/>
    </source>
</evidence>
<dbReference type="Gene3D" id="3.20.20.100">
    <property type="entry name" value="NADP-dependent oxidoreductase domain"/>
    <property type="match status" value="1"/>
</dbReference>
<protein>
    <submittedName>
        <fullName evidence="3">Aldose reductase-like</fullName>
    </submittedName>
</protein>
<dbReference type="InterPro" id="IPR018170">
    <property type="entry name" value="Aldo/ket_reductase_CS"/>
</dbReference>
<feature type="non-terminal residue" evidence="3">
    <location>
        <position position="118"/>
    </location>
</feature>
<proteinExistence type="predicted"/>
<gene>
    <name evidence="3" type="primary">LOC102807526</name>
</gene>
<organism evidence="2 3">
    <name type="scientific">Saccoglossus kowalevskii</name>
    <name type="common">Acorn worm</name>
    <dbReference type="NCBI Taxonomy" id="10224"/>
    <lineage>
        <taxon>Eukaryota</taxon>
        <taxon>Metazoa</taxon>
        <taxon>Hemichordata</taxon>
        <taxon>Enteropneusta</taxon>
        <taxon>Harrimaniidae</taxon>
        <taxon>Saccoglossus</taxon>
    </lineage>
</organism>
<dbReference type="Pfam" id="PF00248">
    <property type="entry name" value="Aldo_ket_red"/>
    <property type="match status" value="1"/>
</dbReference>
<sequence length="118" mass="13218">MAVPSLTFSNGKTMPQIGLGTWMLKPDEVSNAVKSAIDIGYRHIDTAQLYNNEKEIGDVLAEVLSDGAVKREELFIVTKLSFFNMAPQCVRANFLDSLKKLRLDYIDLYLIHAPMAIQ</sequence>
<dbReference type="InterPro" id="IPR036812">
    <property type="entry name" value="NAD(P)_OxRdtase_dom_sf"/>
</dbReference>
<dbReference type="SUPFAM" id="SSF51430">
    <property type="entry name" value="NAD(P)-linked oxidoreductase"/>
    <property type="match status" value="1"/>
</dbReference>
<dbReference type="InterPro" id="IPR023210">
    <property type="entry name" value="NADP_OxRdtase_dom"/>
</dbReference>
<evidence type="ECO:0000313" key="2">
    <source>
        <dbReference type="Proteomes" id="UP000694865"/>
    </source>
</evidence>
<dbReference type="RefSeq" id="XP_006817253.1">
    <property type="nucleotide sequence ID" value="XM_006817190.1"/>
</dbReference>
<accession>A0ABM0MB62</accession>
<evidence type="ECO:0000313" key="3">
    <source>
        <dbReference type="RefSeq" id="XP_006817253.1"/>
    </source>
</evidence>
<dbReference type="GeneID" id="102807526"/>
<feature type="domain" description="NADP-dependent oxidoreductase" evidence="1">
    <location>
        <begin position="17"/>
        <end position="114"/>
    </location>
</feature>
<dbReference type="PANTHER" id="PTHR11732">
    <property type="entry name" value="ALDO/KETO REDUCTASE"/>
    <property type="match status" value="1"/>
</dbReference>
<dbReference type="InterPro" id="IPR020471">
    <property type="entry name" value="AKR"/>
</dbReference>
<name>A0ABM0MB62_SACKO</name>
<dbReference type="PROSITE" id="PS00798">
    <property type="entry name" value="ALDOKETO_REDUCTASE_1"/>
    <property type="match status" value="1"/>
</dbReference>
<dbReference type="PRINTS" id="PR00069">
    <property type="entry name" value="ALDKETRDTASE"/>
</dbReference>
<keyword evidence="2" id="KW-1185">Reference proteome</keyword>
<dbReference type="Proteomes" id="UP000694865">
    <property type="component" value="Unplaced"/>
</dbReference>